<evidence type="ECO:0000313" key="4">
    <source>
        <dbReference type="Proteomes" id="UP000815325"/>
    </source>
</evidence>
<feature type="region of interest" description="Disordered" evidence="1">
    <location>
        <begin position="129"/>
        <end position="190"/>
    </location>
</feature>
<dbReference type="Proteomes" id="UP000815325">
    <property type="component" value="Unassembled WGS sequence"/>
</dbReference>
<organism evidence="3 4">
    <name type="scientific">Dunaliella salina</name>
    <name type="common">Green alga</name>
    <name type="synonym">Protococcus salinus</name>
    <dbReference type="NCBI Taxonomy" id="3046"/>
    <lineage>
        <taxon>Eukaryota</taxon>
        <taxon>Viridiplantae</taxon>
        <taxon>Chlorophyta</taxon>
        <taxon>core chlorophytes</taxon>
        <taxon>Chlorophyceae</taxon>
        <taxon>CS clade</taxon>
        <taxon>Chlamydomonadales</taxon>
        <taxon>Dunaliellaceae</taxon>
        <taxon>Dunaliella</taxon>
    </lineage>
</organism>
<name>A0ABQ7G6C2_DUNSA</name>
<reference evidence="3" key="1">
    <citation type="submission" date="2017-08" db="EMBL/GenBank/DDBJ databases">
        <authorList>
            <person name="Polle J.E."/>
            <person name="Barry K."/>
            <person name="Cushman J."/>
            <person name="Schmutz J."/>
            <person name="Tran D."/>
            <person name="Hathwaick L.T."/>
            <person name="Yim W.C."/>
            <person name="Jenkins J."/>
            <person name="Mckie-Krisberg Z.M."/>
            <person name="Prochnik S."/>
            <person name="Lindquist E."/>
            <person name="Dockter R.B."/>
            <person name="Adam C."/>
            <person name="Molina H."/>
            <person name="Bunkerborg J."/>
            <person name="Jin E."/>
            <person name="Buchheim M."/>
            <person name="Magnuson J."/>
        </authorList>
    </citation>
    <scope>NUCLEOTIDE SEQUENCE</scope>
    <source>
        <strain evidence="3">CCAP 19/18</strain>
    </source>
</reference>
<gene>
    <name evidence="3" type="ORF">DUNSADRAFT_14939</name>
</gene>
<sequence length="286" mass="31067">MAGVLQKVLLVPTHSQVCAFSKKLQFGWLRLQFMAGYNWARKMPTLDYRVTTKWSDGGRLKRKERYRVAGSMLLRCKWNMDLHLPDMEGHLGANELDLEPVDIDYGRLDFEISQVDMVLESPLWRTRPSSAASAQSADQGGHTTRQSLPGAEADLEGSSKQVGRSDAEEGPSSSRSSVWRGAGEAQHPSLAGPRAWWQRLMNKDQADTDTSSSSGCAQRSKGTGANGSPIHDVPGGRNHNKGEGVLWNWGRGGHASGSGSSATGGSGIGQPFDDWLMSLKAKMGVQ</sequence>
<evidence type="ECO:0000256" key="1">
    <source>
        <dbReference type="SAM" id="MobiDB-lite"/>
    </source>
</evidence>
<keyword evidence="4" id="KW-1185">Reference proteome</keyword>
<dbReference type="EMBL" id="MU070072">
    <property type="protein sequence ID" value="KAF5830161.1"/>
    <property type="molecule type" value="Genomic_DNA"/>
</dbReference>
<proteinExistence type="predicted"/>
<evidence type="ECO:0000313" key="3">
    <source>
        <dbReference type="EMBL" id="KAF5830161.1"/>
    </source>
</evidence>
<comment type="caution">
    <text evidence="3">The sequence shown here is derived from an EMBL/GenBank/DDBJ whole genome shotgun (WGS) entry which is preliminary data.</text>
</comment>
<feature type="compositionally biased region" description="Gly residues" evidence="1">
    <location>
        <begin position="250"/>
        <end position="268"/>
    </location>
</feature>
<protein>
    <recommendedName>
        <fullName evidence="2">DUF7781 domain-containing protein</fullName>
    </recommendedName>
</protein>
<accession>A0ABQ7G6C2</accession>
<feature type="domain" description="DUF7781" evidence="2">
    <location>
        <begin position="7"/>
        <end position="119"/>
    </location>
</feature>
<feature type="compositionally biased region" description="Polar residues" evidence="1">
    <location>
        <begin position="208"/>
        <end position="223"/>
    </location>
</feature>
<dbReference type="InterPro" id="IPR056683">
    <property type="entry name" value="DUF7781"/>
</dbReference>
<feature type="region of interest" description="Disordered" evidence="1">
    <location>
        <begin position="204"/>
        <end position="273"/>
    </location>
</feature>
<evidence type="ECO:0000259" key="2">
    <source>
        <dbReference type="Pfam" id="PF25003"/>
    </source>
</evidence>
<dbReference type="Pfam" id="PF25003">
    <property type="entry name" value="DUF7781"/>
    <property type="match status" value="1"/>
</dbReference>